<dbReference type="EMBL" id="UYYF01004269">
    <property type="protein sequence ID" value="VDN00917.1"/>
    <property type="molecule type" value="Genomic_DNA"/>
</dbReference>
<feature type="transmembrane region" description="Helical" evidence="1">
    <location>
        <begin position="144"/>
        <end position="171"/>
    </location>
</feature>
<dbReference type="Proteomes" id="UP000276776">
    <property type="component" value="Unassembled WGS sequence"/>
</dbReference>
<reference evidence="4" key="1">
    <citation type="submission" date="2017-02" db="UniProtKB">
        <authorList>
            <consortium name="WormBaseParasite"/>
        </authorList>
    </citation>
    <scope>IDENTIFICATION</scope>
</reference>
<protein>
    <submittedName>
        <fullName evidence="4">G_PROTEIN_RECEP_F1_2 domain-containing protein</fullName>
    </submittedName>
</protein>
<dbReference type="Pfam" id="PF15038">
    <property type="entry name" value="Jiraiya"/>
    <property type="match status" value="1"/>
</dbReference>
<reference evidence="2 3" key="2">
    <citation type="submission" date="2018-11" db="EMBL/GenBank/DDBJ databases">
        <authorList>
            <consortium name="Pathogen Informatics"/>
        </authorList>
    </citation>
    <scope>NUCLEOTIDE SEQUENCE [LARGE SCALE GENOMIC DNA]</scope>
</reference>
<feature type="transmembrane region" description="Helical" evidence="1">
    <location>
        <begin position="48"/>
        <end position="70"/>
    </location>
</feature>
<dbReference type="OMA" id="EADTNFH"/>
<keyword evidence="1" id="KW-0472">Membrane</keyword>
<feature type="transmembrane region" description="Helical" evidence="1">
    <location>
        <begin position="183"/>
        <end position="207"/>
    </location>
</feature>
<dbReference type="OrthoDB" id="5837516at2759"/>
<organism evidence="4">
    <name type="scientific">Thelazia callipaeda</name>
    <name type="common">Oriental eyeworm</name>
    <name type="synonym">Parasitic nematode</name>
    <dbReference type="NCBI Taxonomy" id="103827"/>
    <lineage>
        <taxon>Eukaryota</taxon>
        <taxon>Metazoa</taxon>
        <taxon>Ecdysozoa</taxon>
        <taxon>Nematoda</taxon>
        <taxon>Chromadorea</taxon>
        <taxon>Rhabditida</taxon>
        <taxon>Spirurina</taxon>
        <taxon>Spiruromorpha</taxon>
        <taxon>Thelazioidea</taxon>
        <taxon>Thelaziidae</taxon>
        <taxon>Thelazia</taxon>
    </lineage>
</organism>
<keyword evidence="1" id="KW-1133">Transmembrane helix</keyword>
<dbReference type="InterPro" id="IPR029201">
    <property type="entry name" value="Jiraiya"/>
</dbReference>
<dbReference type="AlphaFoldDB" id="A0A0N5CUF8"/>
<evidence type="ECO:0000313" key="4">
    <source>
        <dbReference type="WBParaSite" id="TCLT_0000389901-mRNA-1"/>
    </source>
</evidence>
<evidence type="ECO:0000313" key="2">
    <source>
        <dbReference type="EMBL" id="VDN00917.1"/>
    </source>
</evidence>
<name>A0A0N5CUF8_THECL</name>
<proteinExistence type="predicted"/>
<dbReference type="WBParaSite" id="TCLT_0000389901-mRNA-1">
    <property type="protein sequence ID" value="TCLT_0000389901-mRNA-1"/>
    <property type="gene ID" value="TCLT_0000389901"/>
</dbReference>
<evidence type="ECO:0000313" key="3">
    <source>
        <dbReference type="Proteomes" id="UP000276776"/>
    </source>
</evidence>
<keyword evidence="3" id="KW-1185">Reference proteome</keyword>
<feature type="transmembrane region" description="Helical" evidence="1">
    <location>
        <begin position="100"/>
        <end position="123"/>
    </location>
</feature>
<sequence>MYKIKVAESPNIRRIHSMLRNFSMEADTNFHTEHADTGMNISKVKFSLATLGMMSVLSILFALLAFLNLISVQGRSTSAGLSVVTSVNLRNVMCEIARSIALIAIITSISVFLLSTLQFFFALKMLKTNPLAVKRVLSFLSAGRYLRCCVYIVWFLGVLFFIVGSVLQVMVLPERAGVFSRNVGAVFSITSTATCIAGLIHCIYAWYSRNTQKQKYYYENGNLSTLV</sequence>
<keyword evidence="1" id="KW-0812">Transmembrane</keyword>
<gene>
    <name evidence="2" type="ORF">TCLT_LOCUS3888</name>
</gene>
<accession>A0A0N5CUF8</accession>
<evidence type="ECO:0000256" key="1">
    <source>
        <dbReference type="SAM" id="Phobius"/>
    </source>
</evidence>